<keyword evidence="2" id="KW-1003">Cell membrane</keyword>
<evidence type="ECO:0000313" key="12">
    <source>
        <dbReference type="RefSeq" id="XP_024877785.1"/>
    </source>
</evidence>
<keyword evidence="9" id="KW-0807">Transducer</keyword>
<keyword evidence="6 10" id="KW-1133">Transmembrane helix</keyword>
<dbReference type="GO" id="GO:0004984">
    <property type="term" value="F:olfactory receptor activity"/>
    <property type="evidence" value="ECO:0007669"/>
    <property type="project" value="InterPro"/>
</dbReference>
<evidence type="ECO:0000256" key="4">
    <source>
        <dbReference type="ARBA" id="ARBA00022692"/>
    </source>
</evidence>
<evidence type="ECO:0000256" key="10">
    <source>
        <dbReference type="SAM" id="Phobius"/>
    </source>
</evidence>
<gene>
    <name evidence="12" type="primary">LOC112458397</name>
</gene>
<protein>
    <submittedName>
        <fullName evidence="12">Uncharacterized protein LOC112458397</fullName>
    </submittedName>
</protein>
<keyword evidence="4 10" id="KW-0812">Transmembrane</keyword>
<feature type="transmembrane region" description="Helical" evidence="10">
    <location>
        <begin position="46"/>
        <end position="64"/>
    </location>
</feature>
<evidence type="ECO:0000256" key="6">
    <source>
        <dbReference type="ARBA" id="ARBA00022989"/>
    </source>
</evidence>
<keyword evidence="8" id="KW-0675">Receptor</keyword>
<feature type="transmembrane region" description="Helical" evidence="10">
    <location>
        <begin position="7"/>
        <end position="26"/>
    </location>
</feature>
<feature type="transmembrane region" description="Helical" evidence="10">
    <location>
        <begin position="76"/>
        <end position="99"/>
    </location>
</feature>
<sequence length="102" mass="11735">MDNLMDFIIAMSYIIGHEIYLFGGTFMGQQFVNHADELFNAIYMSLWYKTPVSVQKFFLFIMQISSKSILANVAGLRVIVMETFTSIMNTGISFMMVMYSLQ</sequence>
<evidence type="ECO:0000313" key="11">
    <source>
        <dbReference type="Proteomes" id="UP000504618"/>
    </source>
</evidence>
<name>A0A6J1QAD6_9HYME</name>
<dbReference type="AlphaFoldDB" id="A0A6J1QAD6"/>
<dbReference type="GO" id="GO:0005886">
    <property type="term" value="C:plasma membrane"/>
    <property type="evidence" value="ECO:0007669"/>
    <property type="project" value="UniProtKB-SubCell"/>
</dbReference>
<proteinExistence type="predicted"/>
<dbReference type="GeneID" id="112458397"/>
<dbReference type="PANTHER" id="PTHR21137:SF35">
    <property type="entry name" value="ODORANT RECEPTOR 19A-RELATED"/>
    <property type="match status" value="1"/>
</dbReference>
<dbReference type="InterPro" id="IPR004117">
    <property type="entry name" value="7tm6_olfct_rcpt"/>
</dbReference>
<keyword evidence="7 10" id="KW-0472">Membrane</keyword>
<dbReference type="RefSeq" id="XP_024877785.1">
    <property type="nucleotide sequence ID" value="XM_025022017.1"/>
</dbReference>
<evidence type="ECO:0000256" key="7">
    <source>
        <dbReference type="ARBA" id="ARBA00023136"/>
    </source>
</evidence>
<keyword evidence="5" id="KW-0552">Olfaction</keyword>
<dbReference type="OrthoDB" id="7530072at2759"/>
<evidence type="ECO:0000256" key="3">
    <source>
        <dbReference type="ARBA" id="ARBA00022606"/>
    </source>
</evidence>
<keyword evidence="11" id="KW-1185">Reference proteome</keyword>
<comment type="subcellular location">
    <subcellularLocation>
        <location evidence="1">Cell membrane</location>
        <topology evidence="1">Multi-pass membrane protein</topology>
    </subcellularLocation>
</comment>
<evidence type="ECO:0000256" key="9">
    <source>
        <dbReference type="ARBA" id="ARBA00023224"/>
    </source>
</evidence>
<dbReference type="GO" id="GO:0005549">
    <property type="term" value="F:odorant binding"/>
    <property type="evidence" value="ECO:0007669"/>
    <property type="project" value="InterPro"/>
</dbReference>
<evidence type="ECO:0000256" key="2">
    <source>
        <dbReference type="ARBA" id="ARBA00022475"/>
    </source>
</evidence>
<dbReference type="Pfam" id="PF02949">
    <property type="entry name" value="7tm_6"/>
    <property type="match status" value="1"/>
</dbReference>
<organism evidence="11 12">
    <name type="scientific">Temnothorax curvispinosus</name>
    <dbReference type="NCBI Taxonomy" id="300111"/>
    <lineage>
        <taxon>Eukaryota</taxon>
        <taxon>Metazoa</taxon>
        <taxon>Ecdysozoa</taxon>
        <taxon>Arthropoda</taxon>
        <taxon>Hexapoda</taxon>
        <taxon>Insecta</taxon>
        <taxon>Pterygota</taxon>
        <taxon>Neoptera</taxon>
        <taxon>Endopterygota</taxon>
        <taxon>Hymenoptera</taxon>
        <taxon>Apocrita</taxon>
        <taxon>Aculeata</taxon>
        <taxon>Formicoidea</taxon>
        <taxon>Formicidae</taxon>
        <taxon>Myrmicinae</taxon>
        <taxon>Temnothorax</taxon>
    </lineage>
</organism>
<reference evidence="12" key="1">
    <citation type="submission" date="2025-08" db="UniProtKB">
        <authorList>
            <consortium name="RefSeq"/>
        </authorList>
    </citation>
    <scope>IDENTIFICATION</scope>
    <source>
        <tissue evidence="12">Whole body</tissue>
    </source>
</reference>
<evidence type="ECO:0000256" key="1">
    <source>
        <dbReference type="ARBA" id="ARBA00004651"/>
    </source>
</evidence>
<dbReference type="GO" id="GO:0007165">
    <property type="term" value="P:signal transduction"/>
    <property type="evidence" value="ECO:0007669"/>
    <property type="project" value="UniProtKB-KW"/>
</dbReference>
<keyword evidence="3" id="KW-0716">Sensory transduction</keyword>
<evidence type="ECO:0000256" key="5">
    <source>
        <dbReference type="ARBA" id="ARBA00022725"/>
    </source>
</evidence>
<evidence type="ECO:0000256" key="8">
    <source>
        <dbReference type="ARBA" id="ARBA00023170"/>
    </source>
</evidence>
<accession>A0A6J1QAD6</accession>
<dbReference type="PANTHER" id="PTHR21137">
    <property type="entry name" value="ODORANT RECEPTOR"/>
    <property type="match status" value="1"/>
</dbReference>
<dbReference type="Proteomes" id="UP000504618">
    <property type="component" value="Unplaced"/>
</dbReference>